<dbReference type="Gene3D" id="3.30.70.20">
    <property type="match status" value="2"/>
</dbReference>
<feature type="domain" description="4Fe-4S ferredoxin-type" evidence="5">
    <location>
        <begin position="81"/>
        <end position="110"/>
    </location>
</feature>
<feature type="domain" description="4Fe-4S ferredoxin-type" evidence="5">
    <location>
        <begin position="3"/>
        <end position="33"/>
    </location>
</feature>
<evidence type="ECO:0000256" key="2">
    <source>
        <dbReference type="ARBA" id="ARBA00022723"/>
    </source>
</evidence>
<dbReference type="EMBL" id="CP036259">
    <property type="protein sequence ID" value="QDR81670.1"/>
    <property type="molecule type" value="Genomic_DNA"/>
</dbReference>
<evidence type="ECO:0000259" key="5">
    <source>
        <dbReference type="PROSITE" id="PS51379"/>
    </source>
</evidence>
<evidence type="ECO:0000256" key="4">
    <source>
        <dbReference type="ARBA" id="ARBA00023014"/>
    </source>
</evidence>
<proteinExistence type="predicted"/>
<evidence type="ECO:0000256" key="3">
    <source>
        <dbReference type="ARBA" id="ARBA00023004"/>
    </source>
</evidence>
<keyword evidence="7" id="KW-1185">Reference proteome</keyword>
<dbReference type="AlphaFoldDB" id="A0A517DWE0"/>
<evidence type="ECO:0000313" key="6">
    <source>
        <dbReference type="EMBL" id="QDR81670.1"/>
    </source>
</evidence>
<keyword evidence="1" id="KW-0004">4Fe-4S</keyword>
<dbReference type="GO" id="GO:0051539">
    <property type="term" value="F:4 iron, 4 sulfur cluster binding"/>
    <property type="evidence" value="ECO:0007669"/>
    <property type="project" value="UniProtKB-KW"/>
</dbReference>
<dbReference type="InterPro" id="IPR050954">
    <property type="entry name" value="ET_IronSulfur_Cluster-Binding"/>
</dbReference>
<sequence>MHWGMLIDLKKCVGCHACTIACQNEHNLPFAMKYCKVAKVGPVGEYPNITAYNITTGCMHCADAPCVDGCPTGASRHRADGIVTVDPDKCVGCLFCMVVCPYGVRQLNEENGIVEKCTMCFNRLDEGLVTRCVETCQLQARSVGDLDDPDSELVKQIRKHNAQPLYSYLGTKPSIYYIMP</sequence>
<keyword evidence="4" id="KW-0411">Iron-sulfur</keyword>
<gene>
    <name evidence="6" type="primary">ttrB_1</name>
    <name evidence="6" type="ORF">SPTER_30800</name>
</gene>
<keyword evidence="3" id="KW-0408">Iron</keyword>
<dbReference type="KEGG" id="sted:SPTER_30800"/>
<dbReference type="Pfam" id="PF12797">
    <property type="entry name" value="Fer4_2"/>
    <property type="match status" value="1"/>
</dbReference>
<protein>
    <submittedName>
        <fullName evidence="6">Tetrathionate reductase subunit B</fullName>
    </submittedName>
</protein>
<evidence type="ECO:0000313" key="7">
    <source>
        <dbReference type="Proteomes" id="UP000320776"/>
    </source>
</evidence>
<keyword evidence="2" id="KW-0479">Metal-binding</keyword>
<accession>A0A517DWE0</accession>
<dbReference type="Pfam" id="PF13247">
    <property type="entry name" value="Fer4_11"/>
    <property type="match status" value="1"/>
</dbReference>
<name>A0A517DWE0_9FIRM</name>
<evidence type="ECO:0000256" key="1">
    <source>
        <dbReference type="ARBA" id="ARBA00022485"/>
    </source>
</evidence>
<dbReference type="PROSITE" id="PS00198">
    <property type="entry name" value="4FE4S_FER_1"/>
    <property type="match status" value="1"/>
</dbReference>
<dbReference type="PANTHER" id="PTHR43177">
    <property type="entry name" value="PROTEIN NRFC"/>
    <property type="match status" value="1"/>
</dbReference>
<dbReference type="OrthoDB" id="9810688at2"/>
<dbReference type="CDD" id="cd10551">
    <property type="entry name" value="PsrB"/>
    <property type="match status" value="1"/>
</dbReference>
<dbReference type="Proteomes" id="UP000320776">
    <property type="component" value="Chromosome"/>
</dbReference>
<dbReference type="GO" id="GO:0046872">
    <property type="term" value="F:metal ion binding"/>
    <property type="evidence" value="ECO:0007669"/>
    <property type="project" value="UniProtKB-KW"/>
</dbReference>
<dbReference type="InterPro" id="IPR017896">
    <property type="entry name" value="4Fe4S_Fe-S-bd"/>
</dbReference>
<dbReference type="SUPFAM" id="SSF54862">
    <property type="entry name" value="4Fe-4S ferredoxins"/>
    <property type="match status" value="1"/>
</dbReference>
<dbReference type="PROSITE" id="PS51379">
    <property type="entry name" value="4FE4S_FER_2"/>
    <property type="match status" value="2"/>
</dbReference>
<dbReference type="InterPro" id="IPR017900">
    <property type="entry name" value="4Fe4S_Fe_S_CS"/>
</dbReference>
<organism evidence="6 7">
    <name type="scientific">Sporomusa termitida</name>
    <dbReference type="NCBI Taxonomy" id="2377"/>
    <lineage>
        <taxon>Bacteria</taxon>
        <taxon>Bacillati</taxon>
        <taxon>Bacillota</taxon>
        <taxon>Negativicutes</taxon>
        <taxon>Selenomonadales</taxon>
        <taxon>Sporomusaceae</taxon>
        <taxon>Sporomusa</taxon>
    </lineage>
</organism>
<reference evidence="6 7" key="1">
    <citation type="submission" date="2019-02" db="EMBL/GenBank/DDBJ databases">
        <title>Closed genome of Sporomusa termitida DSM 4440.</title>
        <authorList>
            <person name="Poehlein A."/>
            <person name="Daniel R."/>
        </authorList>
    </citation>
    <scope>NUCLEOTIDE SEQUENCE [LARGE SCALE GENOMIC DNA]</scope>
    <source>
        <strain evidence="6 7">DSM 4440</strain>
    </source>
</reference>
<dbReference type="PANTHER" id="PTHR43177:SF3">
    <property type="entry name" value="PROTEIN NRFC HOMOLOG"/>
    <property type="match status" value="1"/>
</dbReference>